<proteinExistence type="predicted"/>
<keyword evidence="3" id="KW-1185">Reference proteome</keyword>
<organism evidence="2 3">
    <name type="scientific">Luteimonas wenzhouensis</name>
    <dbReference type="NCBI Taxonomy" id="2599615"/>
    <lineage>
        <taxon>Bacteria</taxon>
        <taxon>Pseudomonadati</taxon>
        <taxon>Pseudomonadota</taxon>
        <taxon>Gammaproteobacteria</taxon>
        <taxon>Lysobacterales</taxon>
        <taxon>Lysobacteraceae</taxon>
        <taxon>Luteimonas</taxon>
    </lineage>
</organism>
<comment type="caution">
    <text evidence="2">The sequence shown here is derived from an EMBL/GenBank/DDBJ whole genome shotgun (WGS) entry which is preliminary data.</text>
</comment>
<dbReference type="AlphaFoldDB" id="A0A5C5U4B7"/>
<keyword evidence="2" id="KW-0378">Hydrolase</keyword>
<dbReference type="Proteomes" id="UP000315949">
    <property type="component" value="Unassembled WGS sequence"/>
</dbReference>
<dbReference type="SUPFAM" id="SSF52317">
    <property type="entry name" value="Class I glutamine amidotransferase-like"/>
    <property type="match status" value="1"/>
</dbReference>
<dbReference type="OrthoDB" id="7199749at2"/>
<protein>
    <submittedName>
        <fullName evidence="2">Carboxypeptidase regulatory-like domain-containing protein</fullName>
    </submittedName>
</protein>
<evidence type="ECO:0000313" key="2">
    <source>
        <dbReference type="EMBL" id="TWT20599.1"/>
    </source>
</evidence>
<gene>
    <name evidence="2" type="ORF">FQY79_04495</name>
</gene>
<dbReference type="GO" id="GO:0004180">
    <property type="term" value="F:carboxypeptidase activity"/>
    <property type="evidence" value="ECO:0007669"/>
    <property type="project" value="UniProtKB-KW"/>
</dbReference>
<keyword evidence="2" id="KW-0645">Protease</keyword>
<feature type="transmembrane region" description="Helical" evidence="1">
    <location>
        <begin position="579"/>
        <end position="596"/>
    </location>
</feature>
<keyword evidence="1" id="KW-1133">Transmembrane helix</keyword>
<dbReference type="InterPro" id="IPR029062">
    <property type="entry name" value="Class_I_gatase-like"/>
</dbReference>
<keyword evidence="1" id="KW-0472">Membrane</keyword>
<evidence type="ECO:0000256" key="1">
    <source>
        <dbReference type="SAM" id="Phobius"/>
    </source>
</evidence>
<keyword evidence="1" id="KW-0812">Transmembrane</keyword>
<dbReference type="EMBL" id="VOHE01000002">
    <property type="protein sequence ID" value="TWT20599.1"/>
    <property type="molecule type" value="Genomic_DNA"/>
</dbReference>
<feature type="transmembrane region" description="Helical" evidence="1">
    <location>
        <begin position="6"/>
        <end position="23"/>
    </location>
</feature>
<reference evidence="2 3" key="1">
    <citation type="submission" date="2019-07" db="EMBL/GenBank/DDBJ databases">
        <title>Luteimonas sp. YD-1 nov., isolated from acidic soil.</title>
        <authorList>
            <person name="Zhou J."/>
        </authorList>
    </citation>
    <scope>NUCLEOTIDE SEQUENCE [LARGE SCALE GENOMIC DNA]</scope>
    <source>
        <strain evidence="2 3">YD-1</strain>
    </source>
</reference>
<name>A0A5C5U4B7_9GAMM</name>
<evidence type="ECO:0000313" key="3">
    <source>
        <dbReference type="Proteomes" id="UP000315949"/>
    </source>
</evidence>
<dbReference type="RefSeq" id="WP_146311212.1">
    <property type="nucleotide sequence ID" value="NZ_VOHE01000002.1"/>
</dbReference>
<sequence>MSLQSWVLAVLVLATAVALARLWRAHRRDPRGPRAWRLAVLLALQPLLAGALYLALFPPQRAVDAATLVLLTEGAGPGDAASADGRVLALPEAGDVGEIPRTPDLATALRRHPGTTRLRVLGAGLPARDREAARGLDIAFEPLPPTPGLVELQLPARVVRGAGFAVAGRVAGDGERVVELLDPAGRRVDAVAPDADGRFQLRGVAMEAGAARFALRLADAGGGILAQLDVPLWIEADVPPRVLLLAGAPGPETRALRRWLVDAGARVDARIALGGGLHLGTAALDAGALAQADLVIADARAWSGLGETARARVLAAVDAGLGLLLRADTAMGAAALRDIRGPGFEVGGGSGSRVWTLPPPRLDDEQALRAWMGSGRPDAPFDLEQAQAAVPQLSRRDWRVQGAQAVALAQGVQAPAGWWRARGRGRIGLWTLLDTYVLPLHGREDLYAGLWNEAVATLARAGGEPLPAFAAAPRAGQRSQACGWPEGAVVEAPDGRLIAPVADPASGDRRCAGFWPRVEGWHRLRHGERERWFHVAAADADPTLRLAELREATLALAAAAPDAAARARAVAAPGVPGPAWPWFVLWLALAGAAWWLERSRRGLRAVATP</sequence>
<accession>A0A5C5U4B7</accession>
<feature type="transmembrane region" description="Helical" evidence="1">
    <location>
        <begin position="35"/>
        <end position="56"/>
    </location>
</feature>
<keyword evidence="2" id="KW-0121">Carboxypeptidase</keyword>